<dbReference type="PANTHER" id="PTHR10003">
    <property type="entry name" value="SUPEROXIDE DISMUTASE CU-ZN -RELATED"/>
    <property type="match status" value="1"/>
</dbReference>
<dbReference type="VEuPathDB" id="FungiDB:TAPDE_004493"/>
<gene>
    <name evidence="3" type="ORF">TAPDE_004493</name>
</gene>
<name>R4XE07_TAPDE</name>
<keyword evidence="4" id="KW-1185">Reference proteome</keyword>
<dbReference type="InterPro" id="IPR001424">
    <property type="entry name" value="SOD_Cu_Zn_dom"/>
</dbReference>
<dbReference type="GO" id="GO:0006801">
    <property type="term" value="P:superoxide metabolic process"/>
    <property type="evidence" value="ECO:0007669"/>
    <property type="project" value="InterPro"/>
</dbReference>
<dbReference type="InterPro" id="IPR036423">
    <property type="entry name" value="SOD-like_Cu/Zn_dom_sf"/>
</dbReference>
<dbReference type="Gene3D" id="2.60.40.200">
    <property type="entry name" value="Superoxide dismutase, copper/zinc binding domain"/>
    <property type="match status" value="1"/>
</dbReference>
<feature type="chain" id="PRO_5004373258" description="Superoxide dismutase copper/zinc binding domain-containing protein" evidence="1">
    <location>
        <begin position="19"/>
        <end position="265"/>
    </location>
</feature>
<evidence type="ECO:0000259" key="2">
    <source>
        <dbReference type="Pfam" id="PF00080"/>
    </source>
</evidence>
<evidence type="ECO:0000313" key="4">
    <source>
        <dbReference type="Proteomes" id="UP000013776"/>
    </source>
</evidence>
<keyword evidence="1" id="KW-0732">Signal</keyword>
<reference evidence="3 4" key="1">
    <citation type="journal article" date="2013" name="MBio">
        <title>Genome sequencing of the plant pathogen Taphrina deformans, the causal agent of peach leaf curl.</title>
        <authorList>
            <person name="Cisse O.H."/>
            <person name="Almeida J.M.G.C.F."/>
            <person name="Fonseca A."/>
            <person name="Kumar A.A."/>
            <person name="Salojaervi J."/>
            <person name="Overmyer K."/>
            <person name="Hauser P.M."/>
            <person name="Pagni M."/>
        </authorList>
    </citation>
    <scope>NUCLEOTIDE SEQUENCE [LARGE SCALE GENOMIC DNA]</scope>
    <source>
        <strain evidence="4">PYCC 5710 / ATCC 11124 / CBS 356.35 / IMI 108563 / JCM 9778 / NBRC 8474</strain>
    </source>
</reference>
<feature type="signal peptide" evidence="1">
    <location>
        <begin position="1"/>
        <end position="18"/>
    </location>
</feature>
<dbReference type="STRING" id="1097556.R4XE07"/>
<dbReference type="eggNOG" id="ENOG502S5NX">
    <property type="taxonomic scope" value="Eukaryota"/>
</dbReference>
<dbReference type="SUPFAM" id="SSF49329">
    <property type="entry name" value="Cu,Zn superoxide dismutase-like"/>
    <property type="match status" value="1"/>
</dbReference>
<dbReference type="InterPro" id="IPR024134">
    <property type="entry name" value="SOD_Cu/Zn_/chaperone"/>
</dbReference>
<dbReference type="Proteomes" id="UP000013776">
    <property type="component" value="Unassembled WGS sequence"/>
</dbReference>
<organism evidence="3 4">
    <name type="scientific">Taphrina deformans (strain PYCC 5710 / ATCC 11124 / CBS 356.35 / IMI 108563 / JCM 9778 / NBRC 8474)</name>
    <name type="common">Peach leaf curl fungus</name>
    <name type="synonym">Lalaria deformans</name>
    <dbReference type="NCBI Taxonomy" id="1097556"/>
    <lineage>
        <taxon>Eukaryota</taxon>
        <taxon>Fungi</taxon>
        <taxon>Dikarya</taxon>
        <taxon>Ascomycota</taxon>
        <taxon>Taphrinomycotina</taxon>
        <taxon>Taphrinomycetes</taxon>
        <taxon>Taphrinales</taxon>
        <taxon>Taphrinaceae</taxon>
        <taxon>Taphrina</taxon>
    </lineage>
</organism>
<feature type="domain" description="Superoxide dismutase copper/zinc binding" evidence="2">
    <location>
        <begin position="126"/>
        <end position="254"/>
    </location>
</feature>
<dbReference type="EMBL" id="CAHR02000201">
    <property type="protein sequence ID" value="CCG84096.1"/>
    <property type="molecule type" value="Genomic_DNA"/>
</dbReference>
<sequence>MLQVSLIGATLLLGAVNAAPWVSAAPAWNPPTFSEAVAAHQRAAADNLKKSDADKSAAANKATVPAVDGKSNVKAAVDEPIHKAIDPKEEAKVTEQIRAAKSPEPKGIAFFPALATAPGRNTTPYGFIEFVYTSETSARIEVRLTNMPEDRGPFSYHIHTDRVSEHITDPPEQCKAAKGHLDPANVGEAFVCDSEKKGGCQAGDLTGKYGKIPASIKSSQVYKEVYDEKYISWKASDANFFVNRSIVIHEASNKGRIACANILAL</sequence>
<accession>R4XE07</accession>
<evidence type="ECO:0000256" key="1">
    <source>
        <dbReference type="SAM" id="SignalP"/>
    </source>
</evidence>
<evidence type="ECO:0000313" key="3">
    <source>
        <dbReference type="EMBL" id="CCG84096.1"/>
    </source>
</evidence>
<dbReference type="Pfam" id="PF00080">
    <property type="entry name" value="Sod_Cu"/>
    <property type="match status" value="1"/>
</dbReference>
<proteinExistence type="predicted"/>
<dbReference type="GO" id="GO:0005507">
    <property type="term" value="F:copper ion binding"/>
    <property type="evidence" value="ECO:0007669"/>
    <property type="project" value="InterPro"/>
</dbReference>
<dbReference type="OrthoDB" id="159229at2759"/>
<protein>
    <recommendedName>
        <fullName evidence="2">Superoxide dismutase copper/zinc binding domain-containing protein</fullName>
    </recommendedName>
</protein>
<comment type="caution">
    <text evidence="3">The sequence shown here is derived from an EMBL/GenBank/DDBJ whole genome shotgun (WGS) entry which is preliminary data.</text>
</comment>
<dbReference type="AlphaFoldDB" id="R4XE07"/>